<dbReference type="InterPro" id="IPR013149">
    <property type="entry name" value="ADH-like_C"/>
</dbReference>
<dbReference type="InterPro" id="IPR020843">
    <property type="entry name" value="ER"/>
</dbReference>
<dbReference type="CDD" id="cd08249">
    <property type="entry name" value="enoyl_reductase_like"/>
    <property type="match status" value="1"/>
</dbReference>
<evidence type="ECO:0000313" key="7">
    <source>
        <dbReference type="EMBL" id="TEA10220.1"/>
    </source>
</evidence>
<dbReference type="Pfam" id="PF08240">
    <property type="entry name" value="ADH_N"/>
    <property type="match status" value="1"/>
</dbReference>
<name>A0A4R8T1B7_9PEZI</name>
<dbReference type="InterPro" id="IPR047122">
    <property type="entry name" value="Trans-enoyl_RdTase-like"/>
</dbReference>
<dbReference type="SUPFAM" id="SSF50129">
    <property type="entry name" value="GroES-like"/>
    <property type="match status" value="1"/>
</dbReference>
<dbReference type="InterPro" id="IPR013154">
    <property type="entry name" value="ADH-like_N"/>
</dbReference>
<dbReference type="InterPro" id="IPR011032">
    <property type="entry name" value="GroES-like_sf"/>
</dbReference>
<dbReference type="Proteomes" id="UP000295604">
    <property type="component" value="Unassembled WGS sequence"/>
</dbReference>
<dbReference type="PANTHER" id="PTHR45348:SF1">
    <property type="entry name" value="TRANS-ENOYL REDUCTASE STHE"/>
    <property type="match status" value="1"/>
</dbReference>
<sequence length="367" mass="38096">MTASTLPTRQTAIVGLPDGSLGLSDDAPVPQLEDDTILVSTTAVALNPVDNKMQGRLITPGAIAGHDFAGRVLAMGSKAAQLCPAPLAVGDRVCSAVQGMHGLTPAVGAFAQVVGASAHACLKVPESLSDAQAAALGTAVATTGLALFRSLGIPGHPDAPVSGGKGRQILIYGASSSVGTMALQLAKLSGMLVIGTCSPKNFDLAKSYGADVLFDYNSKTCVEDIKKHTNNSLKFALDCISEVDTMAFCYACLGRTGGRYTRLEPFPDVLHTRKQTVTPDWVLGPAMHGKAISWPPPFERGADADVGEFAGKWFATAQRLLDEGKLRPHPVRVLDGGLGGVKDGLKTLESKAVSGQKLVVRLDSPSV</sequence>
<protein>
    <submittedName>
        <fullName evidence="7">Trans-enoyl reductase fsa3</fullName>
    </submittedName>
</protein>
<comment type="similarity">
    <text evidence="1">Belongs to the zinc-containing alcohol dehydrogenase family.</text>
</comment>
<dbReference type="GO" id="GO:0016651">
    <property type="term" value="F:oxidoreductase activity, acting on NAD(P)H"/>
    <property type="evidence" value="ECO:0007669"/>
    <property type="project" value="InterPro"/>
</dbReference>
<dbReference type="PANTHER" id="PTHR45348">
    <property type="entry name" value="HYPOTHETICAL OXIDOREDUCTASE (EUROFUNG)"/>
    <property type="match status" value="1"/>
</dbReference>
<dbReference type="Gene3D" id="3.40.50.720">
    <property type="entry name" value="NAD(P)-binding Rossmann-like Domain"/>
    <property type="match status" value="1"/>
</dbReference>
<dbReference type="InterPro" id="IPR036291">
    <property type="entry name" value="NAD(P)-bd_dom_sf"/>
</dbReference>
<dbReference type="Pfam" id="PF00107">
    <property type="entry name" value="ADH_zinc_N"/>
    <property type="match status" value="1"/>
</dbReference>
<dbReference type="AlphaFoldDB" id="A0A4R8T1B7"/>
<dbReference type="SUPFAM" id="SSF51735">
    <property type="entry name" value="NAD(P)-binding Rossmann-fold domains"/>
    <property type="match status" value="1"/>
</dbReference>
<feature type="domain" description="Enoyl reductase (ER)" evidence="6">
    <location>
        <begin position="15"/>
        <end position="360"/>
    </location>
</feature>
<accession>A0A4R8T1B7</accession>
<keyword evidence="4" id="KW-0521">NADP</keyword>
<keyword evidence="3" id="KW-0547">Nucleotide-binding</keyword>
<comment type="caution">
    <text evidence="7">The sequence shown here is derived from an EMBL/GenBank/DDBJ whole genome shotgun (WGS) entry which is preliminary data.</text>
</comment>
<evidence type="ECO:0000256" key="4">
    <source>
        <dbReference type="ARBA" id="ARBA00022857"/>
    </source>
</evidence>
<organism evidence="7 8">
    <name type="scientific">Colletotrichum sidae</name>
    <dbReference type="NCBI Taxonomy" id="1347389"/>
    <lineage>
        <taxon>Eukaryota</taxon>
        <taxon>Fungi</taxon>
        <taxon>Dikarya</taxon>
        <taxon>Ascomycota</taxon>
        <taxon>Pezizomycotina</taxon>
        <taxon>Sordariomycetes</taxon>
        <taxon>Hypocreomycetidae</taxon>
        <taxon>Glomerellales</taxon>
        <taxon>Glomerellaceae</taxon>
        <taxon>Colletotrichum</taxon>
        <taxon>Colletotrichum orbiculare species complex</taxon>
    </lineage>
</organism>
<proteinExistence type="inferred from homology"/>
<evidence type="ECO:0000313" key="8">
    <source>
        <dbReference type="Proteomes" id="UP000295604"/>
    </source>
</evidence>
<dbReference type="GO" id="GO:0000166">
    <property type="term" value="F:nucleotide binding"/>
    <property type="evidence" value="ECO:0007669"/>
    <property type="project" value="UniProtKB-KW"/>
</dbReference>
<evidence type="ECO:0000259" key="6">
    <source>
        <dbReference type="SMART" id="SM00829"/>
    </source>
</evidence>
<evidence type="ECO:0000256" key="2">
    <source>
        <dbReference type="ARBA" id="ARBA00011245"/>
    </source>
</evidence>
<evidence type="ECO:0000256" key="3">
    <source>
        <dbReference type="ARBA" id="ARBA00022741"/>
    </source>
</evidence>
<dbReference type="SMART" id="SM00829">
    <property type="entry name" value="PKS_ER"/>
    <property type="match status" value="1"/>
</dbReference>
<comment type="subunit">
    <text evidence="2">Monomer.</text>
</comment>
<keyword evidence="5" id="KW-0560">Oxidoreductase</keyword>
<dbReference type="EMBL" id="QAPF01000635">
    <property type="protein sequence ID" value="TEA10220.1"/>
    <property type="molecule type" value="Genomic_DNA"/>
</dbReference>
<evidence type="ECO:0000256" key="1">
    <source>
        <dbReference type="ARBA" id="ARBA00008072"/>
    </source>
</evidence>
<dbReference type="Gene3D" id="3.90.180.10">
    <property type="entry name" value="Medium-chain alcohol dehydrogenases, catalytic domain"/>
    <property type="match status" value="1"/>
</dbReference>
<gene>
    <name evidence="7" type="primary">fsa3-0</name>
    <name evidence="7" type="ORF">C8034_v010361</name>
</gene>
<evidence type="ECO:0000256" key="5">
    <source>
        <dbReference type="ARBA" id="ARBA00023002"/>
    </source>
</evidence>
<keyword evidence="8" id="KW-1185">Reference proteome</keyword>
<reference evidence="7 8" key="1">
    <citation type="submission" date="2018-11" db="EMBL/GenBank/DDBJ databases">
        <title>Genome sequence and assembly of Colletotrichum sidae.</title>
        <authorList>
            <person name="Gan P."/>
            <person name="Shirasu K."/>
        </authorList>
    </citation>
    <scope>NUCLEOTIDE SEQUENCE [LARGE SCALE GENOMIC DNA]</scope>
    <source>
        <strain evidence="7 8">CBS 518.97</strain>
    </source>
</reference>